<feature type="domain" description="Myosin motor" evidence="6">
    <location>
        <begin position="9"/>
        <end position="135"/>
    </location>
</feature>
<dbReference type="GO" id="GO:2000134">
    <property type="term" value="P:negative regulation of G1/S transition of mitotic cell cycle"/>
    <property type="evidence" value="ECO:0007669"/>
    <property type="project" value="TreeGrafter"/>
</dbReference>
<keyword evidence="1 5" id="KW-0547">Nucleotide-binding</keyword>
<dbReference type="GO" id="GO:0048812">
    <property type="term" value="P:neuron projection morphogenesis"/>
    <property type="evidence" value="ECO:0007669"/>
    <property type="project" value="TreeGrafter"/>
</dbReference>
<dbReference type="GO" id="GO:0003774">
    <property type="term" value="F:cytoskeletal motor activity"/>
    <property type="evidence" value="ECO:0007669"/>
    <property type="project" value="UniProtKB-UniRule"/>
</dbReference>
<dbReference type="EMBL" id="CAJPEX010000574">
    <property type="protein sequence ID" value="CAG0916349.1"/>
    <property type="molecule type" value="Genomic_DNA"/>
</dbReference>
<protein>
    <recommendedName>
        <fullName evidence="6">Myosin motor domain-containing protein</fullName>
    </recommendedName>
</protein>
<dbReference type="Proteomes" id="UP000678499">
    <property type="component" value="Unassembled WGS sequence"/>
</dbReference>
<dbReference type="InterPro" id="IPR052838">
    <property type="entry name" value="Myosin-XVI"/>
</dbReference>
<evidence type="ECO:0000256" key="2">
    <source>
        <dbReference type="ARBA" id="ARBA00022840"/>
    </source>
</evidence>
<name>A0A7R9GCV8_9CRUS</name>
<evidence type="ECO:0000256" key="3">
    <source>
        <dbReference type="ARBA" id="ARBA00023123"/>
    </source>
</evidence>
<keyword evidence="4 5" id="KW-0505">Motor protein</keyword>
<dbReference type="GO" id="GO:0016459">
    <property type="term" value="C:myosin complex"/>
    <property type="evidence" value="ECO:0007669"/>
    <property type="project" value="UniProtKB-KW"/>
</dbReference>
<dbReference type="PRINTS" id="PR00193">
    <property type="entry name" value="MYOSINHEAVY"/>
</dbReference>
<evidence type="ECO:0000313" key="7">
    <source>
        <dbReference type="EMBL" id="CAD7276197.1"/>
    </source>
</evidence>
<dbReference type="SUPFAM" id="SSF52540">
    <property type="entry name" value="P-loop containing nucleoside triphosphate hydrolases"/>
    <property type="match status" value="1"/>
</dbReference>
<keyword evidence="3 5" id="KW-0518">Myosin</keyword>
<dbReference type="PROSITE" id="PS51456">
    <property type="entry name" value="MYOSIN_MOTOR"/>
    <property type="match status" value="1"/>
</dbReference>
<evidence type="ECO:0000313" key="8">
    <source>
        <dbReference type="Proteomes" id="UP000678499"/>
    </source>
</evidence>
<dbReference type="GO" id="GO:0048471">
    <property type="term" value="C:perinuclear region of cytoplasm"/>
    <property type="evidence" value="ECO:0007669"/>
    <property type="project" value="TreeGrafter"/>
</dbReference>
<keyword evidence="5" id="KW-0009">Actin-binding</keyword>
<comment type="caution">
    <text evidence="5">Lacks conserved residue(s) required for the propagation of feature annotation.</text>
</comment>
<dbReference type="OrthoDB" id="6341063at2759"/>
<dbReference type="GO" id="GO:0005524">
    <property type="term" value="F:ATP binding"/>
    <property type="evidence" value="ECO:0007669"/>
    <property type="project" value="UniProtKB-UniRule"/>
</dbReference>
<dbReference type="GO" id="GO:0051015">
    <property type="term" value="F:actin filament binding"/>
    <property type="evidence" value="ECO:0007669"/>
    <property type="project" value="TreeGrafter"/>
</dbReference>
<feature type="binding site" evidence="5">
    <location>
        <begin position="103"/>
        <end position="110"/>
    </location>
    <ligand>
        <name>ATP</name>
        <dbReference type="ChEBI" id="CHEBI:30616"/>
    </ligand>
</feature>
<dbReference type="GO" id="GO:0019903">
    <property type="term" value="F:protein phosphatase binding"/>
    <property type="evidence" value="ECO:0007669"/>
    <property type="project" value="TreeGrafter"/>
</dbReference>
<reference evidence="7" key="1">
    <citation type="submission" date="2020-11" db="EMBL/GenBank/DDBJ databases">
        <authorList>
            <person name="Tran Van P."/>
        </authorList>
    </citation>
    <scope>NUCLEOTIDE SEQUENCE</scope>
</reference>
<evidence type="ECO:0000256" key="5">
    <source>
        <dbReference type="PROSITE-ProRule" id="PRU00782"/>
    </source>
</evidence>
<evidence type="ECO:0000256" key="1">
    <source>
        <dbReference type="ARBA" id="ARBA00022741"/>
    </source>
</evidence>
<gene>
    <name evidence="7" type="ORF">NMOB1V02_LOCUS3973</name>
</gene>
<evidence type="ECO:0000259" key="6">
    <source>
        <dbReference type="PROSITE" id="PS51456"/>
    </source>
</evidence>
<dbReference type="PANTHER" id="PTHR47335">
    <property type="entry name" value="UNCONVENTIONAL MYOSIN-XVI"/>
    <property type="match status" value="1"/>
</dbReference>
<keyword evidence="8" id="KW-1185">Reference proteome</keyword>
<dbReference type="InterPro" id="IPR027417">
    <property type="entry name" value="P-loop_NTPase"/>
</dbReference>
<accession>A0A7R9GCV8</accession>
<sequence>MQANPPHLDHIEDLSQLRYVNESSVLHVIRQRYGSSLVHTYAGGNSLLVVNPMTLLSVYSEKVAQLFKGCRAEDMPPHIYAVAQRAHGAMLSSRRDQSVVLMGRSGSGKTTNAQHVLNYLLLTAGQHSKSITGNE</sequence>
<dbReference type="AlphaFoldDB" id="A0A7R9GCV8"/>
<keyword evidence="2 5" id="KW-0067">ATP-binding</keyword>
<dbReference type="EMBL" id="OA882611">
    <property type="protein sequence ID" value="CAD7276197.1"/>
    <property type="molecule type" value="Genomic_DNA"/>
</dbReference>
<dbReference type="InterPro" id="IPR001609">
    <property type="entry name" value="Myosin_head_motor_dom-like"/>
</dbReference>
<dbReference type="Pfam" id="PF00063">
    <property type="entry name" value="Myosin_head"/>
    <property type="match status" value="1"/>
</dbReference>
<dbReference type="InterPro" id="IPR036961">
    <property type="entry name" value="Kinesin_motor_dom_sf"/>
</dbReference>
<dbReference type="PANTHER" id="PTHR47335:SF1">
    <property type="entry name" value="UNCONVENTIONAL MYOSIN-XVI"/>
    <property type="match status" value="1"/>
</dbReference>
<dbReference type="GO" id="GO:0043491">
    <property type="term" value="P:phosphatidylinositol 3-kinase/protein kinase B signal transduction"/>
    <property type="evidence" value="ECO:0007669"/>
    <property type="project" value="TreeGrafter"/>
</dbReference>
<dbReference type="Gene3D" id="3.40.850.10">
    <property type="entry name" value="Kinesin motor domain"/>
    <property type="match status" value="1"/>
</dbReference>
<comment type="similarity">
    <text evidence="5">Belongs to the TRAFAC class myosin-kinesin ATPase superfamily. Myosin family.</text>
</comment>
<dbReference type="GO" id="GO:0005654">
    <property type="term" value="C:nucleoplasm"/>
    <property type="evidence" value="ECO:0007669"/>
    <property type="project" value="TreeGrafter"/>
</dbReference>
<evidence type="ECO:0000256" key="4">
    <source>
        <dbReference type="ARBA" id="ARBA00023175"/>
    </source>
</evidence>
<proteinExistence type="inferred from homology"/>
<organism evidence="7">
    <name type="scientific">Notodromas monacha</name>
    <dbReference type="NCBI Taxonomy" id="399045"/>
    <lineage>
        <taxon>Eukaryota</taxon>
        <taxon>Metazoa</taxon>
        <taxon>Ecdysozoa</taxon>
        <taxon>Arthropoda</taxon>
        <taxon>Crustacea</taxon>
        <taxon>Oligostraca</taxon>
        <taxon>Ostracoda</taxon>
        <taxon>Podocopa</taxon>
        <taxon>Podocopida</taxon>
        <taxon>Cypridocopina</taxon>
        <taxon>Cypridoidea</taxon>
        <taxon>Cyprididae</taxon>
        <taxon>Notodromas</taxon>
    </lineage>
</organism>